<dbReference type="Proteomes" id="UP001315967">
    <property type="component" value="Chromosome"/>
</dbReference>
<dbReference type="RefSeq" id="WP_313792266.1">
    <property type="nucleotide sequence ID" value="NZ_CP102453.1"/>
</dbReference>
<evidence type="ECO:0000313" key="2">
    <source>
        <dbReference type="Proteomes" id="UP001315967"/>
    </source>
</evidence>
<name>A0ABY5P234_9LACT</name>
<proteinExistence type="predicted"/>
<dbReference type="EMBL" id="CP102453">
    <property type="protein sequence ID" value="UUX32767.1"/>
    <property type="molecule type" value="Genomic_DNA"/>
</dbReference>
<organism evidence="1 2">
    <name type="scientific">Fundicoccus culcitae</name>
    <dbReference type="NCBI Taxonomy" id="2969821"/>
    <lineage>
        <taxon>Bacteria</taxon>
        <taxon>Bacillati</taxon>
        <taxon>Bacillota</taxon>
        <taxon>Bacilli</taxon>
        <taxon>Lactobacillales</taxon>
        <taxon>Aerococcaceae</taxon>
        <taxon>Fundicoccus</taxon>
    </lineage>
</organism>
<evidence type="ECO:0000313" key="1">
    <source>
        <dbReference type="EMBL" id="UUX32767.1"/>
    </source>
</evidence>
<keyword evidence="2" id="KW-1185">Reference proteome</keyword>
<gene>
    <name evidence="1" type="ORF">NRE15_07495</name>
</gene>
<protein>
    <submittedName>
        <fullName evidence="1">Uncharacterized protein</fullName>
    </submittedName>
</protein>
<reference evidence="1 2" key="1">
    <citation type="submission" date="2022-08" db="EMBL/GenBank/DDBJ databases">
        <title>Aerococcaceae sp. nov isolated from spoiled eye mask.</title>
        <authorList>
            <person name="Zhou G."/>
            <person name="Xie X.-B."/>
            <person name="Shi Q.-S."/>
            <person name="Wang Y.-S."/>
            <person name="Wen X."/>
            <person name="Peng H."/>
            <person name="Yang X.-J."/>
            <person name="Tao H.-B."/>
            <person name="Huang X.-M."/>
        </authorList>
    </citation>
    <scope>NUCLEOTIDE SEQUENCE [LARGE SCALE GENOMIC DNA]</scope>
    <source>
        <strain evidence="2">DM20194951</strain>
    </source>
</reference>
<accession>A0ABY5P234</accession>
<sequence>MNDPVNIFNLFTAFNLGITTPAIHRNLKLNDKLRESVEMTNKKVIYNEGFFLIFTFLKNNKAPKRYDISV</sequence>